<evidence type="ECO:0000313" key="11">
    <source>
        <dbReference type="Proteomes" id="UP000018208"/>
    </source>
</evidence>
<dbReference type="InterPro" id="IPR002937">
    <property type="entry name" value="Amino_oxidase"/>
</dbReference>
<keyword evidence="4" id="KW-0274">FAD</keyword>
<name>V6LKP5_9EUKA</name>
<dbReference type="GO" id="GO:0016853">
    <property type="term" value="F:isomerase activity"/>
    <property type="evidence" value="ECO:0007669"/>
    <property type="project" value="UniProtKB-KW"/>
</dbReference>
<evidence type="ECO:0000256" key="1">
    <source>
        <dbReference type="ARBA" id="ARBA00005855"/>
    </source>
</evidence>
<accession>V6LKP5</accession>
<dbReference type="PANTHER" id="PTHR46091:SF3">
    <property type="entry name" value="AMINE OXIDASE DOMAIN-CONTAINING PROTEIN"/>
    <property type="match status" value="1"/>
</dbReference>
<reference evidence="10" key="2">
    <citation type="submission" date="2020-12" db="EMBL/GenBank/DDBJ databases">
        <title>New Spironucleus salmonicida genome in near-complete chromosomes.</title>
        <authorList>
            <person name="Xu F."/>
            <person name="Kurt Z."/>
            <person name="Jimenez-Gonzalez A."/>
            <person name="Astvaldsson A."/>
            <person name="Andersson J.O."/>
            <person name="Svard S.G."/>
        </authorList>
    </citation>
    <scope>NUCLEOTIDE SEQUENCE</scope>
    <source>
        <strain evidence="10">ATCC 50377</strain>
    </source>
</reference>
<organism evidence="9">
    <name type="scientific">Spironucleus salmonicida</name>
    <dbReference type="NCBI Taxonomy" id="348837"/>
    <lineage>
        <taxon>Eukaryota</taxon>
        <taxon>Metamonada</taxon>
        <taxon>Diplomonadida</taxon>
        <taxon>Hexamitidae</taxon>
        <taxon>Hexamitinae</taxon>
        <taxon>Spironucleus</taxon>
    </lineage>
</organism>
<dbReference type="VEuPathDB" id="GiardiaDB:SS50377_27268"/>
<evidence type="ECO:0000256" key="6">
    <source>
        <dbReference type="ARBA" id="ARBA00023027"/>
    </source>
</evidence>
<keyword evidence="7" id="KW-1133">Transmembrane helix</keyword>
<dbReference type="SUPFAM" id="SSF51905">
    <property type="entry name" value="FAD/NAD(P)-binding domain"/>
    <property type="match status" value="1"/>
</dbReference>
<keyword evidence="11" id="KW-1185">Reference proteome</keyword>
<dbReference type="EMBL" id="AUWU02000007">
    <property type="protein sequence ID" value="KAH0570974.1"/>
    <property type="molecule type" value="Genomic_DNA"/>
</dbReference>
<feature type="transmembrane region" description="Helical" evidence="7">
    <location>
        <begin position="531"/>
        <end position="550"/>
    </location>
</feature>
<dbReference type="InterPro" id="IPR036188">
    <property type="entry name" value="FAD/NAD-bd_sf"/>
</dbReference>
<dbReference type="Pfam" id="PF01593">
    <property type="entry name" value="Amino_oxidase"/>
    <property type="match status" value="1"/>
</dbReference>
<dbReference type="OrthoDB" id="38045at2759"/>
<reference evidence="9 10" key="1">
    <citation type="journal article" date="2014" name="PLoS Genet.">
        <title>The Genome of Spironucleus salmonicida Highlights a Fish Pathogen Adapted to Fluctuating Environments.</title>
        <authorList>
            <person name="Xu F."/>
            <person name="Jerlstrom-Hultqvist J."/>
            <person name="Einarsson E."/>
            <person name="Astvaldsson A."/>
            <person name="Svard S.G."/>
            <person name="Andersson J.O."/>
        </authorList>
    </citation>
    <scope>NUCLEOTIDE SEQUENCE</scope>
    <source>
        <strain evidence="10">ATCC 50377</strain>
    </source>
</reference>
<comment type="similarity">
    <text evidence="1">Belongs to the carotenoid/retinoid oxidoreductase family. CrtISO subfamily.</text>
</comment>
<keyword evidence="7" id="KW-0472">Membrane</keyword>
<dbReference type="GO" id="GO:0016491">
    <property type="term" value="F:oxidoreductase activity"/>
    <property type="evidence" value="ECO:0007669"/>
    <property type="project" value="InterPro"/>
</dbReference>
<dbReference type="Proteomes" id="UP000018208">
    <property type="component" value="Unassembled WGS sequence"/>
</dbReference>
<proteinExistence type="inferred from homology"/>
<gene>
    <name evidence="9" type="ORF">SS50377_15836</name>
    <name evidence="10" type="ORF">SS50377_27268</name>
</gene>
<evidence type="ECO:0000256" key="3">
    <source>
        <dbReference type="ARBA" id="ARBA00022729"/>
    </source>
</evidence>
<evidence type="ECO:0000256" key="7">
    <source>
        <dbReference type="SAM" id="Phobius"/>
    </source>
</evidence>
<keyword evidence="6" id="KW-0520">NAD</keyword>
<evidence type="ECO:0000259" key="8">
    <source>
        <dbReference type="Pfam" id="PF01593"/>
    </source>
</evidence>
<evidence type="ECO:0000313" key="9">
    <source>
        <dbReference type="EMBL" id="EST44301.1"/>
    </source>
</evidence>
<dbReference type="Gene3D" id="3.50.50.60">
    <property type="entry name" value="FAD/NAD(P)-binding domain"/>
    <property type="match status" value="2"/>
</dbReference>
<keyword evidence="7" id="KW-0812">Transmembrane</keyword>
<protein>
    <submittedName>
        <fullName evidence="10">All-trans-retinol 13,14-reductase</fullName>
    </submittedName>
    <submittedName>
        <fullName evidence="9">Carotenoid isomerase</fullName>
    </submittedName>
</protein>
<evidence type="ECO:0000256" key="2">
    <source>
        <dbReference type="ARBA" id="ARBA00022630"/>
    </source>
</evidence>
<dbReference type="InterPro" id="IPR052206">
    <property type="entry name" value="Retinol_saturase"/>
</dbReference>
<evidence type="ECO:0000256" key="4">
    <source>
        <dbReference type="ARBA" id="ARBA00022827"/>
    </source>
</evidence>
<dbReference type="AlphaFoldDB" id="V6LKP5"/>
<dbReference type="PANTHER" id="PTHR46091">
    <property type="entry name" value="BLR7054 PROTEIN"/>
    <property type="match status" value="1"/>
</dbReference>
<keyword evidence="9" id="KW-0413">Isomerase</keyword>
<evidence type="ECO:0000313" key="10">
    <source>
        <dbReference type="EMBL" id="KAH0570974.1"/>
    </source>
</evidence>
<keyword evidence="2" id="KW-0285">Flavoprotein</keyword>
<sequence>MIFNPQVHDNAYFDHIIIGSGISGLIAAAEISLSHQKCLVIEQNSFPGGSINIQHQASQKHDFLYSIDNGIPLCDAKHSIFRKLGLNHVINLVSSNYLYDVKDSNQSYKIPAGFNNAKNYLIQQFPASKRGIKRYFSRIRSLQFNTACLPIDMNYMMFSIFMLYRAADINYPMQWKHTAKGWMDKHIKDEKLKNILNANIMFYGDNPYEVNLVYHSMRQASYYDQSCVIQGGSAKLIDHLVKTINNNGGQVIYNTCVNKILLQDENTKIPLCIGVQCCENTTGRIFNVFLAKQAVKNKIICNCSPEVVFNALLPIKFNQQYQDSLVQRKFKPAKVGSSFVDIHFQVSVDLNTLFPNNLYQTFIISNLDDKLDYENRQEDILSRDFMFIDHSKIDSRLTSPSVTMCCLVFVSHIQEWKNMTESQIEAQKQAILQAYFVRLEAHYPGIQSVVSHFEIFTPDGLQARTSSSSPHGWAPQFFGAAHRAKTCCELFQNLMFSSCWGSPGGGLTGTVINGHIAARYVLEPNAYAKRIAFFVSFVILLVLLEILKALGRR</sequence>
<dbReference type="EMBL" id="KI546119">
    <property type="protein sequence ID" value="EST44301.1"/>
    <property type="molecule type" value="Genomic_DNA"/>
</dbReference>
<evidence type="ECO:0000256" key="5">
    <source>
        <dbReference type="ARBA" id="ARBA00022857"/>
    </source>
</evidence>
<keyword evidence="3" id="KW-0732">Signal</keyword>
<feature type="domain" description="Amine oxidase" evidence="8">
    <location>
        <begin position="22"/>
        <end position="522"/>
    </location>
</feature>
<keyword evidence="5" id="KW-0521">NADP</keyword>